<proteinExistence type="predicted"/>
<organism evidence="2 3">
    <name type="scientific">Candidatus Competibacter phosphatis</name>
    <dbReference type="NCBI Taxonomy" id="221280"/>
    <lineage>
        <taxon>Bacteria</taxon>
        <taxon>Pseudomonadati</taxon>
        <taxon>Pseudomonadota</taxon>
        <taxon>Gammaproteobacteria</taxon>
        <taxon>Candidatus Competibacteraceae</taxon>
        <taxon>Candidatus Competibacter</taxon>
    </lineage>
</organism>
<dbReference type="Proteomes" id="UP000760480">
    <property type="component" value="Unassembled WGS sequence"/>
</dbReference>
<evidence type="ECO:0000313" key="3">
    <source>
        <dbReference type="Proteomes" id="UP000760480"/>
    </source>
</evidence>
<accession>A0ABX1TLV8</accession>
<dbReference type="PROSITE" id="PS50172">
    <property type="entry name" value="BRCT"/>
    <property type="match status" value="1"/>
</dbReference>
<dbReference type="InterPro" id="IPR036420">
    <property type="entry name" value="BRCT_dom_sf"/>
</dbReference>
<comment type="caution">
    <text evidence="2">The sequence shown here is derived from an EMBL/GenBank/DDBJ whole genome shotgun (WGS) entry which is preliminary data.</text>
</comment>
<evidence type="ECO:0000259" key="1">
    <source>
        <dbReference type="PROSITE" id="PS50172"/>
    </source>
</evidence>
<dbReference type="RefSeq" id="WP_169248133.1">
    <property type="nucleotide sequence ID" value="NZ_SPMZ01000016.1"/>
</dbReference>
<protein>
    <submittedName>
        <fullName evidence="2">NAD-dependent DNA ligase</fullName>
    </submittedName>
</protein>
<sequence>MDLFTKFNRKSIDDRQIDTLIGISKGLVADGKINQLEAEFLLSWLIQARQNTDNPVIINLLDKVNSMLEDGVLDLDESAELLSILHKINGEPSEIGELAKTTSLPIDRPLPSVTFEGMEFLFTGTCAYGTRKQCQAAIESLGGVNAKGVTKKLNYLVLGTYVTDSWAHETYGRKIEKAMQYREEGMPLVIITEEHWVNEGGLS</sequence>
<dbReference type="SUPFAM" id="SSF52113">
    <property type="entry name" value="BRCT domain"/>
    <property type="match status" value="1"/>
</dbReference>
<feature type="domain" description="BRCT" evidence="1">
    <location>
        <begin position="110"/>
        <end position="199"/>
    </location>
</feature>
<dbReference type="CDD" id="cd17748">
    <property type="entry name" value="BRCT_DNA_ligase_like"/>
    <property type="match status" value="1"/>
</dbReference>
<reference evidence="2 3" key="1">
    <citation type="submission" date="2019-03" db="EMBL/GenBank/DDBJ databases">
        <title>Metabolic reconstructions from genomes of highly enriched 'Candidatus Accumulibacter' and 'Candidatus Competibacter' bioreactor populations.</title>
        <authorList>
            <person name="Annavajhala M.K."/>
            <person name="Welles L."/>
            <person name="Abbas B."/>
            <person name="Sorokin D."/>
            <person name="Park H."/>
            <person name="Van Loosdrecht M."/>
            <person name="Chandran K."/>
        </authorList>
    </citation>
    <scope>NUCLEOTIDE SEQUENCE [LARGE SCALE GENOMIC DNA]</scope>
    <source>
        <strain evidence="2 3">SBR_G</strain>
    </source>
</reference>
<dbReference type="InterPro" id="IPR001357">
    <property type="entry name" value="BRCT_dom"/>
</dbReference>
<dbReference type="GO" id="GO:0016874">
    <property type="term" value="F:ligase activity"/>
    <property type="evidence" value="ECO:0007669"/>
    <property type="project" value="UniProtKB-KW"/>
</dbReference>
<name>A0ABX1TLV8_9GAMM</name>
<dbReference type="Gene3D" id="3.40.50.10190">
    <property type="entry name" value="BRCT domain"/>
    <property type="match status" value="1"/>
</dbReference>
<dbReference type="EMBL" id="SPMZ01000016">
    <property type="protein sequence ID" value="NMQ18885.1"/>
    <property type="molecule type" value="Genomic_DNA"/>
</dbReference>
<keyword evidence="3" id="KW-1185">Reference proteome</keyword>
<gene>
    <name evidence="2" type="ORF">E4P82_06475</name>
</gene>
<keyword evidence="2" id="KW-0436">Ligase</keyword>
<evidence type="ECO:0000313" key="2">
    <source>
        <dbReference type="EMBL" id="NMQ18885.1"/>
    </source>
</evidence>